<dbReference type="EMBL" id="HACG01035239">
    <property type="protein sequence ID" value="CEK82104.1"/>
    <property type="molecule type" value="Transcribed_RNA"/>
</dbReference>
<protein>
    <submittedName>
        <fullName evidence="1">Uncharacterized protein</fullName>
    </submittedName>
</protein>
<sequence>MNSKDIHILHTLIFYDMCGHRLTSKSGSSVNRYVTNTCAWLNLHVGPVILSSTLLEYNDNITYACTANHSLF</sequence>
<organism evidence="1">
    <name type="scientific">Arion vulgaris</name>
    <dbReference type="NCBI Taxonomy" id="1028688"/>
    <lineage>
        <taxon>Eukaryota</taxon>
        <taxon>Metazoa</taxon>
        <taxon>Spiralia</taxon>
        <taxon>Lophotrochozoa</taxon>
        <taxon>Mollusca</taxon>
        <taxon>Gastropoda</taxon>
        <taxon>Heterobranchia</taxon>
        <taxon>Euthyneura</taxon>
        <taxon>Panpulmonata</taxon>
        <taxon>Eupulmonata</taxon>
        <taxon>Stylommatophora</taxon>
        <taxon>Helicina</taxon>
        <taxon>Arionoidea</taxon>
        <taxon>Arionidae</taxon>
        <taxon>Arion</taxon>
    </lineage>
</organism>
<feature type="non-terminal residue" evidence="1">
    <location>
        <position position="72"/>
    </location>
</feature>
<proteinExistence type="predicted"/>
<dbReference type="AlphaFoldDB" id="A0A0B7AM36"/>
<gene>
    <name evidence="1" type="primary">ORF129636</name>
</gene>
<reference evidence="1" key="1">
    <citation type="submission" date="2014-12" db="EMBL/GenBank/DDBJ databases">
        <title>Insight into the proteome of Arion vulgaris.</title>
        <authorList>
            <person name="Aradska J."/>
            <person name="Bulat T."/>
            <person name="Smidak R."/>
            <person name="Sarate P."/>
            <person name="Gangsoo J."/>
            <person name="Sialana F."/>
            <person name="Bilban M."/>
            <person name="Lubec G."/>
        </authorList>
    </citation>
    <scope>NUCLEOTIDE SEQUENCE</scope>
    <source>
        <tissue evidence="1">Skin</tissue>
    </source>
</reference>
<evidence type="ECO:0000313" key="1">
    <source>
        <dbReference type="EMBL" id="CEK82104.1"/>
    </source>
</evidence>
<name>A0A0B7AM36_9EUPU</name>
<accession>A0A0B7AM36</accession>